<feature type="region of interest" description="Disordered" evidence="2">
    <location>
        <begin position="31"/>
        <end position="55"/>
    </location>
</feature>
<evidence type="ECO:0000313" key="7">
    <source>
        <dbReference type="Proteomes" id="UP000732399"/>
    </source>
</evidence>
<evidence type="ECO:0000256" key="3">
    <source>
        <dbReference type="SAM" id="SignalP"/>
    </source>
</evidence>
<proteinExistence type="predicted"/>
<feature type="signal peptide" evidence="3">
    <location>
        <begin position="1"/>
        <end position="26"/>
    </location>
</feature>
<feature type="chain" id="PRO_5045264054" evidence="3">
    <location>
        <begin position="27"/>
        <end position="286"/>
    </location>
</feature>
<dbReference type="Gene3D" id="3.30.1950.10">
    <property type="entry name" value="wza like domain"/>
    <property type="match status" value="1"/>
</dbReference>
<feature type="domain" description="Soluble ligand binding" evidence="5">
    <location>
        <begin position="216"/>
        <end position="264"/>
    </location>
</feature>
<evidence type="ECO:0000259" key="5">
    <source>
        <dbReference type="Pfam" id="PF10531"/>
    </source>
</evidence>
<dbReference type="PANTHER" id="PTHR33619">
    <property type="entry name" value="POLYSACCHARIDE EXPORT PROTEIN GFCE-RELATED"/>
    <property type="match status" value="1"/>
</dbReference>
<feature type="domain" description="Soluble ligand binding" evidence="5">
    <location>
        <begin position="136"/>
        <end position="186"/>
    </location>
</feature>
<organism evidence="6 7">
    <name type="scientific">Sphingomonas corticis</name>
    <dbReference type="NCBI Taxonomy" id="2722791"/>
    <lineage>
        <taxon>Bacteria</taxon>
        <taxon>Pseudomonadati</taxon>
        <taxon>Pseudomonadota</taxon>
        <taxon>Alphaproteobacteria</taxon>
        <taxon>Sphingomonadales</taxon>
        <taxon>Sphingomonadaceae</taxon>
        <taxon>Sphingomonas</taxon>
    </lineage>
</organism>
<dbReference type="Pfam" id="PF02563">
    <property type="entry name" value="Poly_export"/>
    <property type="match status" value="1"/>
</dbReference>
<keyword evidence="7" id="KW-1185">Reference proteome</keyword>
<sequence>MVRVGLRAIPCTAGLAAMLLATAAAAQQPLAQTTPSPAPATAPATGTPAPTTSLSDGYVLGNGDVVEVSVLGRAEFAARVQVQVDGTIQLPYLKSVPAADKTVLQLRDDIRRRLQAGGYYTDPVVAVTVATYTSRYVTVLGQVGQPGLVPVDRAYRISEILARVGGAQPTAADAIELRRADGQSISLPIAAIASGGPDQDPYVTPGDKLFLPEAPIFYISGAVTGQGAYKVDRGLTVRKALARAGGLTDRGSDKKVKVFRDGREVKIGLDEPIKGGDSIKVGERFF</sequence>
<dbReference type="Pfam" id="PF10531">
    <property type="entry name" value="SLBB"/>
    <property type="match status" value="2"/>
</dbReference>
<evidence type="ECO:0000256" key="2">
    <source>
        <dbReference type="SAM" id="MobiDB-lite"/>
    </source>
</evidence>
<dbReference type="InterPro" id="IPR003715">
    <property type="entry name" value="Poly_export_N"/>
</dbReference>
<evidence type="ECO:0000313" key="6">
    <source>
        <dbReference type="EMBL" id="NJR77849.1"/>
    </source>
</evidence>
<dbReference type="PANTHER" id="PTHR33619:SF3">
    <property type="entry name" value="POLYSACCHARIDE EXPORT PROTEIN GFCE-RELATED"/>
    <property type="match status" value="1"/>
</dbReference>
<dbReference type="Proteomes" id="UP000732399">
    <property type="component" value="Unassembled WGS sequence"/>
</dbReference>
<protein>
    <submittedName>
        <fullName evidence="6">Uncharacterized protein</fullName>
    </submittedName>
</protein>
<accession>A0ABX1CIM1</accession>
<evidence type="ECO:0000256" key="1">
    <source>
        <dbReference type="ARBA" id="ARBA00022729"/>
    </source>
</evidence>
<keyword evidence="1 3" id="KW-0732">Signal</keyword>
<feature type="domain" description="Polysaccharide export protein N-terminal" evidence="4">
    <location>
        <begin position="56"/>
        <end position="129"/>
    </location>
</feature>
<dbReference type="EMBL" id="JAAVJH010000002">
    <property type="protein sequence ID" value="NJR77849.1"/>
    <property type="molecule type" value="Genomic_DNA"/>
</dbReference>
<dbReference type="InterPro" id="IPR049712">
    <property type="entry name" value="Poly_export"/>
</dbReference>
<name>A0ABX1CIM1_9SPHN</name>
<dbReference type="Gene3D" id="3.10.560.10">
    <property type="entry name" value="Outer membrane lipoprotein wza domain like"/>
    <property type="match status" value="2"/>
</dbReference>
<comment type="caution">
    <text evidence="6">The sequence shown here is derived from an EMBL/GenBank/DDBJ whole genome shotgun (WGS) entry which is preliminary data.</text>
</comment>
<dbReference type="InterPro" id="IPR019554">
    <property type="entry name" value="Soluble_ligand-bd"/>
</dbReference>
<gene>
    <name evidence="6" type="ORF">HBH26_04355</name>
</gene>
<evidence type="ECO:0000259" key="4">
    <source>
        <dbReference type="Pfam" id="PF02563"/>
    </source>
</evidence>
<reference evidence="6 7" key="1">
    <citation type="submission" date="2020-03" db="EMBL/GenBank/DDBJ databases">
        <authorList>
            <person name="Wang L."/>
            <person name="He N."/>
            <person name="Li Y."/>
            <person name="Fang Y."/>
            <person name="Zhang F."/>
        </authorList>
    </citation>
    <scope>NUCLEOTIDE SEQUENCE [LARGE SCALE GENOMIC DNA]</scope>
    <source>
        <strain evidence="6 7">36D10-4-7</strain>
    </source>
</reference>